<reference evidence="4" key="1">
    <citation type="journal article" date="2015" name="PLoS Genet.">
        <title>Genome Sequence and Transcriptome Analyses of Chrysochromulina tobin: Metabolic Tools for Enhanced Algal Fitness in the Prominent Order Prymnesiales (Haptophyceae).</title>
        <authorList>
            <person name="Hovde B.T."/>
            <person name="Deodato C.R."/>
            <person name="Hunsperger H.M."/>
            <person name="Ryken S.A."/>
            <person name="Yost W."/>
            <person name="Jha R.K."/>
            <person name="Patterson J."/>
            <person name="Monnat R.J. Jr."/>
            <person name="Barlow S.B."/>
            <person name="Starkenburg S.R."/>
            <person name="Cattolico R.A."/>
        </authorList>
    </citation>
    <scope>NUCLEOTIDE SEQUENCE</scope>
    <source>
        <strain evidence="4">CCMP291</strain>
    </source>
</reference>
<dbReference type="EMBL" id="JWZX01003262">
    <property type="protein sequence ID" value="KOO22673.1"/>
    <property type="molecule type" value="Genomic_DNA"/>
</dbReference>
<feature type="coiled-coil region" evidence="1">
    <location>
        <begin position="211"/>
        <end position="280"/>
    </location>
</feature>
<evidence type="ECO:0000256" key="2">
    <source>
        <dbReference type="SAM" id="MobiDB-lite"/>
    </source>
</evidence>
<evidence type="ECO:0000313" key="4">
    <source>
        <dbReference type="Proteomes" id="UP000037460"/>
    </source>
</evidence>
<accession>A0A0M0J8W4</accession>
<organism evidence="3 4">
    <name type="scientific">Chrysochromulina tobinii</name>
    <dbReference type="NCBI Taxonomy" id="1460289"/>
    <lineage>
        <taxon>Eukaryota</taxon>
        <taxon>Haptista</taxon>
        <taxon>Haptophyta</taxon>
        <taxon>Prymnesiophyceae</taxon>
        <taxon>Prymnesiales</taxon>
        <taxon>Chrysochromulinaceae</taxon>
        <taxon>Chrysochromulina</taxon>
    </lineage>
</organism>
<evidence type="ECO:0000313" key="3">
    <source>
        <dbReference type="EMBL" id="KOO22673.1"/>
    </source>
</evidence>
<protein>
    <submittedName>
        <fullName evidence="3">Uncharacterized protein</fullName>
    </submittedName>
</protein>
<feature type="coiled-coil region" evidence="1">
    <location>
        <begin position="25"/>
        <end position="62"/>
    </location>
</feature>
<keyword evidence="4" id="KW-1185">Reference proteome</keyword>
<feature type="region of interest" description="Disordered" evidence="2">
    <location>
        <begin position="532"/>
        <end position="551"/>
    </location>
</feature>
<dbReference type="Proteomes" id="UP000037460">
    <property type="component" value="Unassembled WGS sequence"/>
</dbReference>
<feature type="coiled-coil region" evidence="1">
    <location>
        <begin position="325"/>
        <end position="426"/>
    </location>
</feature>
<name>A0A0M0J8W4_9EUKA</name>
<dbReference type="AlphaFoldDB" id="A0A0M0J8W4"/>
<evidence type="ECO:0000256" key="1">
    <source>
        <dbReference type="SAM" id="Coils"/>
    </source>
</evidence>
<gene>
    <name evidence="3" type="ORF">Ctob_006587</name>
</gene>
<sequence>MSEYEVLERGLAYVSALEQEHRLQAASLQRQAAADEARIRALEEKLRTHDELEERRREADALREASGDSLVLEQHEALLGVGEDLRLERVITSALRQQVDSALEERAALCTELAAYRRRLAAAGLLTKEELVGAQAAASAEAAIFGLSGQTPMAWEEVLQNRVRALEAGMESRDQELVALRTALDKSHTKAARARDESAHERAGSAAMQTHERLEMQLASLRSQLEAQEAQHQAERTALALSRERVREQERWLTRREEQLEAARREVHVFRESLQAARREIGTSNRAAAQALAQAAQAAKARSLVVDGTGDGDGDGDGGEERALLATLRGQVAELEAELQKVSERAARQLTQERSEAERMRGGLRAAEEALETAHKERRQLLDQVAQADRRAAALDGEARTRMLEVHRLSRELGAMRARLQATAQEARAADDVAGMLQEQRALDERERQALQLKESLRDEMHSQLREALALESQRVAQAWEQRESHRKAKQAAYEALDKARLEVEELRQQLQTAADEVRELRKDQHVARELRRSAEEREGLHKRESETAKAEAAEAEATIIKLRAELESLSQVQLAAKQTELDAHKAELKLSALSVEHRDASVKLLQDELHRRSKELLALREEKRRVEGHARALVDGKLVAANEQLEAALVSAKLAAFERETANETVARLQMRLEGRGQEVIARGEQLRILQETSMLLTLENTLKDERLRSVEEKVQVEHTRRTREAAVVKRVRAEYERAQSTVLELSRHLATERERNTSLELRLGQRDEQMRKLLTELQGAELRGESREARMSLLRTKATLAAEDSEMFDSGLARLTSRLAKFEEELQQEREKNMLLLADVTQARAERESHGSDETVLRASLMEVQGLLDERDQQLAASNARLEVARMELQVQLAMIEEEVRGTQLQLDVKDVALQLQLEHAMNHEEHANKFMAEVSDRLKRAHDAMCHKDDLLDTLNRKLAETLRSLSTVDEQASALRVEAAAAHRAKRLATQQLDNLQERHALMQDDFKVATEALSNYRDTLVSAEVRMARDRERVASLQQQLRDLHAQIRNGASQPGTTITGAALLALSSLQGDTGEPATSRVHYLYFLSSLLLIKTALSQQGQMANVGAQDVFDEVVRNAVPLEEWPTYIFTRLYSAGGTADQKGKAMKKGGR</sequence>
<feature type="coiled-coil region" evidence="1">
    <location>
        <begin position="881"/>
        <end position="908"/>
    </location>
</feature>
<feature type="compositionally biased region" description="Basic and acidic residues" evidence="2">
    <location>
        <begin position="188"/>
        <end position="203"/>
    </location>
</feature>
<feature type="coiled-coil region" evidence="1">
    <location>
        <begin position="955"/>
        <end position="1052"/>
    </location>
</feature>
<keyword evidence="1" id="KW-0175">Coiled coil</keyword>
<feature type="coiled-coil region" evidence="1">
    <location>
        <begin position="814"/>
        <end position="848"/>
    </location>
</feature>
<comment type="caution">
    <text evidence="3">The sequence shown here is derived from an EMBL/GenBank/DDBJ whole genome shotgun (WGS) entry which is preliminary data.</text>
</comment>
<proteinExistence type="predicted"/>
<feature type="region of interest" description="Disordered" evidence="2">
    <location>
        <begin position="188"/>
        <end position="207"/>
    </location>
</feature>